<evidence type="ECO:0000313" key="2">
    <source>
        <dbReference type="Proteomes" id="UP001501442"/>
    </source>
</evidence>
<evidence type="ECO:0000313" key="1">
    <source>
        <dbReference type="EMBL" id="GAA4631827.1"/>
    </source>
</evidence>
<gene>
    <name evidence="1" type="ORF">GCM10023196_062770</name>
</gene>
<accession>A0ABP8UJC0</accession>
<protein>
    <submittedName>
        <fullName evidence="1">Uncharacterized protein</fullName>
    </submittedName>
</protein>
<dbReference type="Proteomes" id="UP001501442">
    <property type="component" value="Unassembled WGS sequence"/>
</dbReference>
<proteinExistence type="predicted"/>
<keyword evidence="2" id="KW-1185">Reference proteome</keyword>
<comment type="caution">
    <text evidence="1">The sequence shown here is derived from an EMBL/GenBank/DDBJ whole genome shotgun (WGS) entry which is preliminary data.</text>
</comment>
<name>A0ABP8UJC0_9ACTN</name>
<sequence>MGIAAEITPHAGAVVSRPQRLLEAAGALGRPRVRSAIFGLDVGGGRTDGDRSPAAAGQGLAMAHTAGGRGPVWTDAHMSLSGMLTLR</sequence>
<reference evidence="2" key="1">
    <citation type="journal article" date="2019" name="Int. J. Syst. Evol. Microbiol.">
        <title>The Global Catalogue of Microorganisms (GCM) 10K type strain sequencing project: providing services to taxonomists for standard genome sequencing and annotation.</title>
        <authorList>
            <consortium name="The Broad Institute Genomics Platform"/>
            <consortium name="The Broad Institute Genome Sequencing Center for Infectious Disease"/>
            <person name="Wu L."/>
            <person name="Ma J."/>
        </authorList>
    </citation>
    <scope>NUCLEOTIDE SEQUENCE [LARGE SCALE GENOMIC DNA]</scope>
    <source>
        <strain evidence="2">JCM 17939</strain>
    </source>
</reference>
<organism evidence="1 2">
    <name type="scientific">Actinoallomurus vinaceus</name>
    <dbReference type="NCBI Taxonomy" id="1080074"/>
    <lineage>
        <taxon>Bacteria</taxon>
        <taxon>Bacillati</taxon>
        <taxon>Actinomycetota</taxon>
        <taxon>Actinomycetes</taxon>
        <taxon>Streptosporangiales</taxon>
        <taxon>Thermomonosporaceae</taxon>
        <taxon>Actinoallomurus</taxon>
    </lineage>
</organism>
<dbReference type="EMBL" id="BAABHK010000009">
    <property type="protein sequence ID" value="GAA4631827.1"/>
    <property type="molecule type" value="Genomic_DNA"/>
</dbReference>